<reference evidence="7" key="1">
    <citation type="journal article" date="2022" name="Int. J. Syst. Evol. Microbiol.">
        <title>Anaeromyxobacter oryzae sp. nov., Anaeromyxobacter diazotrophicus sp. nov. and Anaeromyxobacter paludicola sp. nov., isolated from paddy soils.</title>
        <authorList>
            <person name="Itoh H."/>
            <person name="Xu Z."/>
            <person name="Mise K."/>
            <person name="Masuda Y."/>
            <person name="Ushijima N."/>
            <person name="Hayakawa C."/>
            <person name="Shiratori Y."/>
            <person name="Senoo K."/>
        </authorList>
    </citation>
    <scope>NUCLEOTIDE SEQUENCE [LARGE SCALE GENOMIC DNA]</scope>
    <source>
        <strain evidence="7">Red630</strain>
    </source>
</reference>
<accession>A0ABN6N3R7</accession>
<evidence type="ECO:0000259" key="5">
    <source>
        <dbReference type="Pfam" id="PF00535"/>
    </source>
</evidence>
<dbReference type="EMBL" id="AP025592">
    <property type="protein sequence ID" value="BDG07701.1"/>
    <property type="molecule type" value="Genomic_DNA"/>
</dbReference>
<dbReference type="RefSeq" id="WP_248344562.1">
    <property type="nucleotide sequence ID" value="NZ_AP025592.1"/>
</dbReference>
<dbReference type="InterPro" id="IPR001173">
    <property type="entry name" value="Glyco_trans_2-like"/>
</dbReference>
<dbReference type="InterPro" id="IPR029044">
    <property type="entry name" value="Nucleotide-diphossugar_trans"/>
</dbReference>
<keyword evidence="3 6" id="KW-0808">Transferase</keyword>
<dbReference type="Pfam" id="PF00535">
    <property type="entry name" value="Glycos_transf_2"/>
    <property type="match status" value="1"/>
</dbReference>
<evidence type="ECO:0000256" key="1">
    <source>
        <dbReference type="ARBA" id="ARBA00006739"/>
    </source>
</evidence>
<sequence>MEFVFWASLALVGFSYVGYPLLLAALTGLREALSGLRYLTGGGDRRRRLREDRWPSISIVFSAFDEEGCIRQKLENCLALDYPPDRIEVLVGCDGCTDRTAALAREVGDPRIQVRELPVRAGKSAVLSRLVPEARGELVVFTDANVMVEKGALRALVRHFQDPEVGAVVGRLRLYNRVRRDYEESLYWSYETLLKYYEGKQGLVLGANGGIYAMRRLLFRPLDPATITDDFVACVQVAARGWRVPFEPEAVAFEETTEDYGREFGRKARIGAGNWQALTLVPQLLDPRQGFLCFAFVAHKLLRWLTPFLLAGALVASAALAARGLLGYQALLAAQVAFYLLALGGRLGAGGPARRLMSSAHYFVAMNAALAVGLWRFLRGTQAAAWARTARNA</sequence>
<proteinExistence type="inferred from homology"/>
<organism evidence="6 7">
    <name type="scientific">Anaeromyxobacter paludicola</name>
    <dbReference type="NCBI Taxonomy" id="2918171"/>
    <lineage>
        <taxon>Bacteria</taxon>
        <taxon>Pseudomonadati</taxon>
        <taxon>Myxococcota</taxon>
        <taxon>Myxococcia</taxon>
        <taxon>Myxococcales</taxon>
        <taxon>Cystobacterineae</taxon>
        <taxon>Anaeromyxobacteraceae</taxon>
        <taxon>Anaeromyxobacter</taxon>
    </lineage>
</organism>
<keyword evidence="7" id="KW-1185">Reference proteome</keyword>
<feature type="transmembrane region" description="Helical" evidence="4">
    <location>
        <begin position="360"/>
        <end position="378"/>
    </location>
</feature>
<keyword evidence="4" id="KW-0472">Membrane</keyword>
<evidence type="ECO:0000256" key="3">
    <source>
        <dbReference type="ARBA" id="ARBA00022679"/>
    </source>
</evidence>
<feature type="domain" description="Glycosyltransferase 2-like" evidence="5">
    <location>
        <begin position="58"/>
        <end position="195"/>
    </location>
</feature>
<feature type="transmembrane region" description="Helical" evidence="4">
    <location>
        <begin position="6"/>
        <end position="29"/>
    </location>
</feature>
<evidence type="ECO:0000313" key="6">
    <source>
        <dbReference type="EMBL" id="BDG07701.1"/>
    </source>
</evidence>
<evidence type="ECO:0000256" key="4">
    <source>
        <dbReference type="SAM" id="Phobius"/>
    </source>
</evidence>
<dbReference type="Gene3D" id="3.90.550.10">
    <property type="entry name" value="Spore Coat Polysaccharide Biosynthesis Protein SpsA, Chain A"/>
    <property type="match status" value="1"/>
</dbReference>
<gene>
    <name evidence="6" type="ORF">AMPC_08140</name>
</gene>
<dbReference type="PANTHER" id="PTHR43630:SF1">
    <property type="entry name" value="POLY-BETA-1,6-N-ACETYL-D-GLUCOSAMINE SYNTHASE"/>
    <property type="match status" value="1"/>
</dbReference>
<evidence type="ECO:0000256" key="2">
    <source>
        <dbReference type="ARBA" id="ARBA00022676"/>
    </source>
</evidence>
<keyword evidence="4" id="KW-0812">Transmembrane</keyword>
<keyword evidence="4" id="KW-1133">Transmembrane helix</keyword>
<feature type="transmembrane region" description="Helical" evidence="4">
    <location>
        <begin position="328"/>
        <end position="348"/>
    </location>
</feature>
<keyword evidence="2" id="KW-0328">Glycosyltransferase</keyword>
<protein>
    <submittedName>
        <fullName evidence="6">Glycosyl transferase</fullName>
    </submittedName>
</protein>
<dbReference type="PANTHER" id="PTHR43630">
    <property type="entry name" value="POLY-BETA-1,6-N-ACETYL-D-GLUCOSAMINE SYNTHASE"/>
    <property type="match status" value="1"/>
</dbReference>
<dbReference type="CDD" id="cd06439">
    <property type="entry name" value="CESA_like_1"/>
    <property type="match status" value="1"/>
</dbReference>
<dbReference type="GO" id="GO:0016740">
    <property type="term" value="F:transferase activity"/>
    <property type="evidence" value="ECO:0007669"/>
    <property type="project" value="UniProtKB-KW"/>
</dbReference>
<dbReference type="SUPFAM" id="SSF53448">
    <property type="entry name" value="Nucleotide-diphospho-sugar transferases"/>
    <property type="match status" value="1"/>
</dbReference>
<dbReference type="Proteomes" id="UP001162734">
    <property type="component" value="Chromosome"/>
</dbReference>
<evidence type="ECO:0000313" key="7">
    <source>
        <dbReference type="Proteomes" id="UP001162734"/>
    </source>
</evidence>
<comment type="similarity">
    <text evidence="1">Belongs to the glycosyltransferase 2 family.</text>
</comment>
<feature type="transmembrane region" description="Helical" evidence="4">
    <location>
        <begin position="301"/>
        <end position="322"/>
    </location>
</feature>
<name>A0ABN6N3R7_9BACT</name>